<dbReference type="SUPFAM" id="SSF88723">
    <property type="entry name" value="PIN domain-like"/>
    <property type="match status" value="1"/>
</dbReference>
<organism evidence="2 3">
    <name type="scientific">Mucilaginibacter arboris</name>
    <dbReference type="NCBI Taxonomy" id="2682090"/>
    <lineage>
        <taxon>Bacteria</taxon>
        <taxon>Pseudomonadati</taxon>
        <taxon>Bacteroidota</taxon>
        <taxon>Sphingobacteriia</taxon>
        <taxon>Sphingobacteriales</taxon>
        <taxon>Sphingobacteriaceae</taxon>
        <taxon>Mucilaginibacter</taxon>
    </lineage>
</organism>
<proteinExistence type="predicted"/>
<dbReference type="RefSeq" id="WP_157563245.1">
    <property type="nucleotide sequence ID" value="NZ_WPIK01000001.1"/>
</dbReference>
<dbReference type="CDD" id="cd18692">
    <property type="entry name" value="PIN_VapC-like"/>
    <property type="match status" value="1"/>
</dbReference>
<evidence type="ECO:0000313" key="3">
    <source>
        <dbReference type="Proteomes" id="UP000462014"/>
    </source>
</evidence>
<dbReference type="EMBL" id="WPIK01000001">
    <property type="protein sequence ID" value="MVN20153.1"/>
    <property type="molecule type" value="Genomic_DNA"/>
</dbReference>
<dbReference type="InterPro" id="IPR029060">
    <property type="entry name" value="PIN-like_dom_sf"/>
</dbReference>
<evidence type="ECO:0000313" key="2">
    <source>
        <dbReference type="EMBL" id="MVN20153.1"/>
    </source>
</evidence>
<protein>
    <submittedName>
        <fullName evidence="2">PIN domain-containing protein</fullName>
    </submittedName>
</protein>
<gene>
    <name evidence="2" type="ORF">GO621_01215</name>
</gene>
<dbReference type="Proteomes" id="UP000462014">
    <property type="component" value="Unassembled WGS sequence"/>
</dbReference>
<reference evidence="2 3" key="1">
    <citation type="submission" date="2019-12" db="EMBL/GenBank/DDBJ databases">
        <title>Mucilaginibacter sp. HMF7410 genome sequencing and assembly.</title>
        <authorList>
            <person name="Kang H."/>
            <person name="Cha I."/>
            <person name="Kim H."/>
            <person name="Joh K."/>
        </authorList>
    </citation>
    <scope>NUCLEOTIDE SEQUENCE [LARGE SCALE GENOMIC DNA]</scope>
    <source>
        <strain evidence="2 3">HMF7410</strain>
    </source>
</reference>
<name>A0A7K1SS69_9SPHI</name>
<accession>A0A7K1SS69</accession>
<comment type="caution">
    <text evidence="2">The sequence shown here is derived from an EMBL/GenBank/DDBJ whole genome shotgun (WGS) entry which is preliminary data.</text>
</comment>
<dbReference type="InterPro" id="IPR002716">
    <property type="entry name" value="PIN_dom"/>
</dbReference>
<feature type="domain" description="PIN" evidence="1">
    <location>
        <begin position="4"/>
        <end position="114"/>
    </location>
</feature>
<dbReference type="AlphaFoldDB" id="A0A7K1SS69"/>
<evidence type="ECO:0000259" key="1">
    <source>
        <dbReference type="Pfam" id="PF01850"/>
    </source>
</evidence>
<dbReference type="Pfam" id="PF01850">
    <property type="entry name" value="PIN"/>
    <property type="match status" value="1"/>
</dbReference>
<sequence length="132" mass="15439">MNNIFVDSNIVLYLMDVDEHKKIISRKLLSNNPTICTQVLTEVANVCKYRFKYKKHELLILWSDLLRDCTLIPTDHQSVHKAIQLVELYDFQLFDALIIADALKANCTILYSEDMQHKMLLENKLTIINPFL</sequence>
<keyword evidence="3" id="KW-1185">Reference proteome</keyword>
<dbReference type="Gene3D" id="3.40.50.1010">
    <property type="entry name" value="5'-nuclease"/>
    <property type="match status" value="1"/>
</dbReference>